<keyword evidence="1" id="KW-1133">Transmembrane helix</keyword>
<organism evidence="2 3">
    <name type="scientific">Fulvivirga imtechensis AK7</name>
    <dbReference type="NCBI Taxonomy" id="1237149"/>
    <lineage>
        <taxon>Bacteria</taxon>
        <taxon>Pseudomonadati</taxon>
        <taxon>Bacteroidota</taxon>
        <taxon>Cytophagia</taxon>
        <taxon>Cytophagales</taxon>
        <taxon>Fulvivirgaceae</taxon>
        <taxon>Fulvivirga</taxon>
    </lineage>
</organism>
<reference evidence="2 3" key="1">
    <citation type="submission" date="2012-12" db="EMBL/GenBank/DDBJ databases">
        <title>Genome assembly of Fulvivirga imtechensis AK7.</title>
        <authorList>
            <person name="Nupur N."/>
            <person name="Khatri I."/>
            <person name="Kumar R."/>
            <person name="Subramanian S."/>
            <person name="Pinnaka A."/>
        </authorList>
    </citation>
    <scope>NUCLEOTIDE SEQUENCE [LARGE SCALE GENOMIC DNA]</scope>
    <source>
        <strain evidence="2 3">AK7</strain>
    </source>
</reference>
<dbReference type="EMBL" id="AMZN01000036">
    <property type="protein sequence ID" value="ELR71624.1"/>
    <property type="molecule type" value="Genomic_DNA"/>
</dbReference>
<evidence type="ECO:0000313" key="3">
    <source>
        <dbReference type="Proteomes" id="UP000011135"/>
    </source>
</evidence>
<sequence>MVIDNLERKNFGSGKLNKQCLQFEKLLEVLRKRELSTEIITSINRDIRQINSFAGNEQHLLRIVRSSQKRILNHLEKELKTVPKNHYRNLWMVLGMSAFGLPLGMVYGLMLDNIAFFSLGLPIGMGIGTLIGAVMDKKAGKEGRQLELVLS</sequence>
<dbReference type="PATRIC" id="fig|1237149.3.peg.2300"/>
<dbReference type="Proteomes" id="UP000011135">
    <property type="component" value="Unassembled WGS sequence"/>
</dbReference>
<protein>
    <submittedName>
        <fullName evidence="2">Uncharacterized protein</fullName>
    </submittedName>
</protein>
<dbReference type="OrthoDB" id="769130at2"/>
<gene>
    <name evidence="2" type="ORF">C900_02432</name>
</gene>
<feature type="transmembrane region" description="Helical" evidence="1">
    <location>
        <begin position="114"/>
        <end position="135"/>
    </location>
</feature>
<evidence type="ECO:0000256" key="1">
    <source>
        <dbReference type="SAM" id="Phobius"/>
    </source>
</evidence>
<keyword evidence="1" id="KW-0812">Transmembrane</keyword>
<dbReference type="AlphaFoldDB" id="L8JVI5"/>
<comment type="caution">
    <text evidence="2">The sequence shown here is derived from an EMBL/GenBank/DDBJ whole genome shotgun (WGS) entry which is preliminary data.</text>
</comment>
<evidence type="ECO:0000313" key="2">
    <source>
        <dbReference type="EMBL" id="ELR71624.1"/>
    </source>
</evidence>
<proteinExistence type="predicted"/>
<keyword evidence="3" id="KW-1185">Reference proteome</keyword>
<feature type="transmembrane region" description="Helical" evidence="1">
    <location>
        <begin position="90"/>
        <end position="108"/>
    </location>
</feature>
<keyword evidence="1" id="KW-0472">Membrane</keyword>
<dbReference type="RefSeq" id="WP_009579840.1">
    <property type="nucleotide sequence ID" value="NZ_AMZN01000036.1"/>
</dbReference>
<dbReference type="STRING" id="1237149.C900_02432"/>
<dbReference type="eggNOG" id="ENOG5032RJH">
    <property type="taxonomic scope" value="Bacteria"/>
</dbReference>
<name>L8JVI5_9BACT</name>
<accession>L8JVI5</accession>